<dbReference type="GO" id="GO:0045022">
    <property type="term" value="P:early endosome to late endosome transport"/>
    <property type="evidence" value="ECO:0007669"/>
    <property type="project" value="TreeGrafter"/>
</dbReference>
<sequence>MEAAPRLPMISFELFTSRESVQFGKKLKPYIANFYNEDPESYITEINKLDTLRASATHPSMDVAGLQQLKKYYCQLHFLKSRFPMEPGQPCFIEFEWKDSLNISCIGGINFELMAILHNIGVLHTILGGLDSRSNPEGMKLACSHFQCAVWAFQTLKEKYSDTVSEICPLEVPHFYKQVCLAQAQECILEKSMLDNRKSTIISKVAVQVWDFYRQALAGLKAIDNDLVGRNKYIKEWAKYLQFKIAYHRCISLLFQGQQAEELQKMGERVAFYQGALDHLQEAYKCLSSKQSKELADALAFTTDVVEGKRKAAKNENEYIYHEEVPDLTNLQEAKGASLVKGIEFSVNDPEVSGPDIFARLVPMEAHEAASVYSEKKAEVLRNIGQRVEIKDQALVEFMSSMQLDMLTKMHQATGIPQELIDRAASLSAKPSATQALVDSMAWLSNIYHDVEANLNEIDALLKEEEDNEKNYQEIMGKRPPSIITTDLAREAFKYKEAHSKAKESNETLSKAMMTHLENLKILQRPIRELQKKLPSVELPDPNIDQETLKELELLNSKVDEMKSQRAMLWAQLRDSIHNDDITNALVTKQPNQSLDDVFGSQLEKHGHLIEILDQNLNAQDNIKKAFVDCYARAVNTRRYIQDIIQKRNSTIQALMASHDSYDDLLAKATKGIEFYTKLEGNVSKLLQRIKSASKVQQEEREQMLAKNVTTKKTSDVDITSVGNVASAPKLKDYLEARKKAASYSYPVDNTQNWPPGVRPAPVGSEINTDPTIRMPNEAYYQQTQPQNYPPTNNYDTLNSMTSQMAALLRKQDPVYSYSSYTPQNYTPASYSYASQHYTDVQSVQSPINEASKASTLTTNTYNQIIPSLTPGQQQQYSNNGQYLPSGNYAQNSQMQYPQSQTQQYPQQQLYSQSQTPQQQQYSQSQTPQQQQQYPQSETPQQQKQYPQSQTPQQYTQTQQYPRTQTPQQQQYPQTEYNQNRYVFGQQTSQYPQSQSSSHTPSAGYTQASEYTSLGYGQPYGAAQSVPSSQAGGSQEASMGSVQPGIQGAEAQNTGLHHGDSLSAYAQYQATQTSNAQQTYFPQGYAPNYTNPSSVLSQNTFDMLQYQQQYYTQRHSSSVAQDLTKMYSTYSSPTSDAYKIQPNLVGGSYIMSTATTQSGQMATSTGASTTPTGTVPTAQSSYYPYGSVYGYQNQGTCGNTMAYPSQIGATSVASQQVATATSKESNVDLLTGLDFSATSNNIPTLTPQANVVPETQKEPERPKIVEVKPAQPSLKTSESLVAPSPKKNNIRVLPSKPLNNSEVKSLFNQELEKFEKYVETLTTKTLSGPTMLDVKWKEIQDNQELDNQKKIISIARCYPMKNRCPDILPYDYSRVELRTTKDDYINASFVQQICLFGPEFIVTQAPLASSFGDFWAMVREQQVELIFCLLNDNEIGDDIYWPKEKGQNLTILNQNLVISLQSVIVKTHWTERIISLSCPEKKESWVVVHLQFTSWPGSLFPTTPEPFISYILELITLFQQQKSISHPLLVHCSSGIGRSGLTCLLTNAILEVTNQSTSIPDLALMSAKLGNFRKNILRDREHLKFAYEALLGYMKQMLLQDNLKKKLSEVVPVNEEENKVNVVEAQENIIDPLSTLDPFWASKK</sequence>
<dbReference type="Pfam" id="PF03097">
    <property type="entry name" value="BRO1"/>
    <property type="match status" value="1"/>
</dbReference>
<dbReference type="InterPro" id="IPR003595">
    <property type="entry name" value="Tyr_Pase_cat"/>
</dbReference>
<gene>
    <name evidence="10" type="ORF">CEUTPL_LOCUS8119</name>
</gene>
<feature type="compositionally biased region" description="Low complexity" evidence="6">
    <location>
        <begin position="891"/>
        <end position="973"/>
    </location>
</feature>
<feature type="domain" description="Tyrosine-protein phosphatase" evidence="7">
    <location>
        <begin position="1361"/>
        <end position="1593"/>
    </location>
</feature>
<dbReference type="InterPro" id="IPR025304">
    <property type="entry name" value="ALIX_V_dom"/>
</dbReference>
<evidence type="ECO:0008006" key="12">
    <source>
        <dbReference type="Google" id="ProtNLM"/>
    </source>
</evidence>
<dbReference type="InterPro" id="IPR029021">
    <property type="entry name" value="Prot-tyrosine_phosphatase-like"/>
</dbReference>
<feature type="coiled-coil region" evidence="5">
    <location>
        <begin position="448"/>
        <end position="475"/>
    </location>
</feature>
<dbReference type="GO" id="GO:0048666">
    <property type="term" value="P:neuron development"/>
    <property type="evidence" value="ECO:0007669"/>
    <property type="project" value="UniProtKB-ARBA"/>
</dbReference>
<dbReference type="GO" id="GO:0009653">
    <property type="term" value="P:anatomical structure morphogenesis"/>
    <property type="evidence" value="ECO:0007669"/>
    <property type="project" value="UniProtKB-ARBA"/>
</dbReference>
<dbReference type="Gene3D" id="1.25.40.280">
    <property type="entry name" value="alix/aip1 like domains"/>
    <property type="match status" value="1"/>
</dbReference>
<dbReference type="EMBL" id="OU892280">
    <property type="protein sequence ID" value="CAG9767558.1"/>
    <property type="molecule type" value="Genomic_DNA"/>
</dbReference>
<dbReference type="Gene3D" id="1.20.140.50">
    <property type="entry name" value="alix/aip1 like domains"/>
    <property type="match status" value="1"/>
</dbReference>
<evidence type="ECO:0000259" key="7">
    <source>
        <dbReference type="PROSITE" id="PS50055"/>
    </source>
</evidence>
<feature type="compositionally biased region" description="Polar residues" evidence="6">
    <location>
        <begin position="1025"/>
        <end position="1041"/>
    </location>
</feature>
<name>A0A9N9QP13_9CUCU</name>
<evidence type="ECO:0000256" key="6">
    <source>
        <dbReference type="SAM" id="MobiDB-lite"/>
    </source>
</evidence>
<dbReference type="InterPro" id="IPR000387">
    <property type="entry name" value="Tyr_Pase_dom"/>
</dbReference>
<dbReference type="PROSITE" id="PS00383">
    <property type="entry name" value="TYR_PHOSPHATASE_1"/>
    <property type="match status" value="1"/>
</dbReference>
<dbReference type="SMART" id="SM00404">
    <property type="entry name" value="PTPc_motif"/>
    <property type="match status" value="1"/>
</dbReference>
<feature type="region of interest" description="Disordered" evidence="6">
    <location>
        <begin position="1022"/>
        <end position="1043"/>
    </location>
</feature>
<dbReference type="Gene3D" id="1.20.120.560">
    <property type="entry name" value="alix/aip1 in complex with the ypdl late domain"/>
    <property type="match status" value="1"/>
</dbReference>
<dbReference type="SMART" id="SM01041">
    <property type="entry name" value="BRO1"/>
    <property type="match status" value="1"/>
</dbReference>
<dbReference type="Pfam" id="PF13949">
    <property type="entry name" value="ALIX_LYPXL_bnd"/>
    <property type="match status" value="1"/>
</dbReference>
<feature type="domain" description="Tyrosine specific protein phosphatases" evidence="8">
    <location>
        <begin position="1509"/>
        <end position="1584"/>
    </location>
</feature>
<accession>A0A9N9QP13</accession>
<evidence type="ECO:0000259" key="8">
    <source>
        <dbReference type="PROSITE" id="PS50056"/>
    </source>
</evidence>
<keyword evidence="3" id="KW-0963">Cytoplasm</keyword>
<dbReference type="PANTHER" id="PTHR23030:SF30">
    <property type="entry name" value="TYROSINE-PROTEIN PHOSPHATASE NON-RECEPTOR TYPE 23"/>
    <property type="match status" value="1"/>
</dbReference>
<dbReference type="PROSITE" id="PS50056">
    <property type="entry name" value="TYR_PHOSPHATASE_2"/>
    <property type="match status" value="1"/>
</dbReference>
<organism evidence="10 11">
    <name type="scientific">Ceutorhynchus assimilis</name>
    <name type="common">cabbage seed weevil</name>
    <dbReference type="NCBI Taxonomy" id="467358"/>
    <lineage>
        <taxon>Eukaryota</taxon>
        <taxon>Metazoa</taxon>
        <taxon>Ecdysozoa</taxon>
        <taxon>Arthropoda</taxon>
        <taxon>Hexapoda</taxon>
        <taxon>Insecta</taxon>
        <taxon>Pterygota</taxon>
        <taxon>Neoptera</taxon>
        <taxon>Endopterygota</taxon>
        <taxon>Coleoptera</taxon>
        <taxon>Polyphaga</taxon>
        <taxon>Cucujiformia</taxon>
        <taxon>Curculionidae</taxon>
        <taxon>Ceutorhynchinae</taxon>
        <taxon>Ceutorhynchus</taxon>
    </lineage>
</organism>
<keyword evidence="5" id="KW-0175">Coiled coil</keyword>
<dbReference type="CDD" id="cd09234">
    <property type="entry name" value="V_HD-PTP_like"/>
    <property type="match status" value="1"/>
</dbReference>
<dbReference type="OrthoDB" id="10266451at2759"/>
<evidence type="ECO:0000256" key="3">
    <source>
        <dbReference type="ARBA" id="ARBA00022490"/>
    </source>
</evidence>
<keyword evidence="4" id="KW-0967">Endosome</keyword>
<dbReference type="GO" id="GO:0032456">
    <property type="term" value="P:endocytic recycling"/>
    <property type="evidence" value="ECO:0007669"/>
    <property type="project" value="TreeGrafter"/>
</dbReference>
<dbReference type="GO" id="GO:0005768">
    <property type="term" value="C:endosome"/>
    <property type="evidence" value="ECO:0007669"/>
    <property type="project" value="UniProtKB-SubCell"/>
</dbReference>
<evidence type="ECO:0000256" key="5">
    <source>
        <dbReference type="SAM" id="Coils"/>
    </source>
</evidence>
<dbReference type="PROSITE" id="PS50055">
    <property type="entry name" value="TYR_PHOSPHATASE_PTP"/>
    <property type="match status" value="1"/>
</dbReference>
<dbReference type="InterPro" id="IPR000242">
    <property type="entry name" value="PTP_cat"/>
</dbReference>
<evidence type="ECO:0000313" key="10">
    <source>
        <dbReference type="EMBL" id="CAG9767558.1"/>
    </source>
</evidence>
<dbReference type="PANTHER" id="PTHR23030">
    <property type="entry name" value="PCD6 INTERACTING PROTEIN-RELATED"/>
    <property type="match status" value="1"/>
</dbReference>
<dbReference type="SUPFAM" id="SSF52799">
    <property type="entry name" value="(Phosphotyrosine protein) phosphatases II"/>
    <property type="match status" value="1"/>
</dbReference>
<dbReference type="SMART" id="SM00194">
    <property type="entry name" value="PTPc"/>
    <property type="match status" value="1"/>
</dbReference>
<evidence type="ECO:0000313" key="11">
    <source>
        <dbReference type="Proteomes" id="UP001152799"/>
    </source>
</evidence>
<keyword evidence="11" id="KW-1185">Reference proteome</keyword>
<evidence type="ECO:0000256" key="1">
    <source>
        <dbReference type="ARBA" id="ARBA00004177"/>
    </source>
</evidence>
<comment type="subcellular location">
    <subcellularLocation>
        <location evidence="2">Cytoplasm</location>
    </subcellularLocation>
    <subcellularLocation>
        <location evidence="1">Endosome</location>
    </subcellularLocation>
</comment>
<evidence type="ECO:0000256" key="2">
    <source>
        <dbReference type="ARBA" id="ARBA00004496"/>
    </source>
</evidence>
<dbReference type="InterPro" id="IPR004328">
    <property type="entry name" value="BRO1_dom"/>
</dbReference>
<dbReference type="Pfam" id="PF00102">
    <property type="entry name" value="Y_phosphatase"/>
    <property type="match status" value="1"/>
</dbReference>
<dbReference type="GO" id="GO:0004725">
    <property type="term" value="F:protein tyrosine phosphatase activity"/>
    <property type="evidence" value="ECO:0007669"/>
    <property type="project" value="InterPro"/>
</dbReference>
<dbReference type="PROSITE" id="PS51180">
    <property type="entry name" value="BRO1"/>
    <property type="match status" value="1"/>
</dbReference>
<dbReference type="Gene3D" id="3.90.190.10">
    <property type="entry name" value="Protein tyrosine phosphatase superfamily"/>
    <property type="match status" value="1"/>
</dbReference>
<reference evidence="10" key="1">
    <citation type="submission" date="2022-01" db="EMBL/GenBank/DDBJ databases">
        <authorList>
            <person name="King R."/>
        </authorList>
    </citation>
    <scope>NUCLEOTIDE SEQUENCE</scope>
</reference>
<dbReference type="Proteomes" id="UP001152799">
    <property type="component" value="Chromosome 4"/>
</dbReference>
<dbReference type="PRINTS" id="PR00700">
    <property type="entry name" value="PRTYPHPHTASE"/>
</dbReference>
<evidence type="ECO:0000256" key="4">
    <source>
        <dbReference type="ARBA" id="ARBA00022753"/>
    </source>
</evidence>
<feature type="domain" description="BRO1" evidence="9">
    <location>
        <begin position="8"/>
        <end position="395"/>
    </location>
</feature>
<dbReference type="InterPro" id="IPR038499">
    <property type="entry name" value="BRO1_sf"/>
</dbReference>
<dbReference type="GO" id="GO:0043328">
    <property type="term" value="P:protein transport to vacuole involved in ubiquitin-dependent protein catabolic process via the multivesicular body sorting pathway"/>
    <property type="evidence" value="ECO:0007669"/>
    <property type="project" value="TreeGrafter"/>
</dbReference>
<proteinExistence type="predicted"/>
<feature type="compositionally biased region" description="Low complexity" evidence="6">
    <location>
        <begin position="872"/>
        <end position="883"/>
    </location>
</feature>
<dbReference type="InterPro" id="IPR016130">
    <property type="entry name" value="Tyr_Pase_AS"/>
</dbReference>
<feature type="region of interest" description="Disordered" evidence="6">
    <location>
        <begin position="871"/>
        <end position="973"/>
    </location>
</feature>
<evidence type="ECO:0000259" key="9">
    <source>
        <dbReference type="PROSITE" id="PS51180"/>
    </source>
</evidence>
<protein>
    <recommendedName>
        <fullName evidence="12">Tyrosine-protein phosphatase non-receptor type 23</fullName>
    </recommendedName>
</protein>